<evidence type="ECO:0000313" key="3">
    <source>
        <dbReference type="Proteomes" id="UP001141806"/>
    </source>
</evidence>
<dbReference type="InterPro" id="IPR036570">
    <property type="entry name" value="HORMA_dom_sf"/>
</dbReference>
<protein>
    <submittedName>
        <fullName evidence="2">Uncharacterized protein</fullName>
    </submittedName>
</protein>
<organism evidence="2 3">
    <name type="scientific">Protea cynaroides</name>
    <dbReference type="NCBI Taxonomy" id="273540"/>
    <lineage>
        <taxon>Eukaryota</taxon>
        <taxon>Viridiplantae</taxon>
        <taxon>Streptophyta</taxon>
        <taxon>Embryophyta</taxon>
        <taxon>Tracheophyta</taxon>
        <taxon>Spermatophyta</taxon>
        <taxon>Magnoliopsida</taxon>
        <taxon>Proteales</taxon>
        <taxon>Proteaceae</taxon>
        <taxon>Protea</taxon>
    </lineage>
</organism>
<dbReference type="Proteomes" id="UP001141806">
    <property type="component" value="Unassembled WGS sequence"/>
</dbReference>
<evidence type="ECO:0000313" key="2">
    <source>
        <dbReference type="EMBL" id="KAJ4958770.1"/>
    </source>
</evidence>
<dbReference type="EMBL" id="JAMYWD010000010">
    <property type="protein sequence ID" value="KAJ4958770.1"/>
    <property type="molecule type" value="Genomic_DNA"/>
</dbReference>
<keyword evidence="1" id="KW-0812">Transmembrane</keyword>
<keyword evidence="1" id="KW-0472">Membrane</keyword>
<gene>
    <name evidence="2" type="ORF">NE237_025881</name>
</gene>
<evidence type="ECO:0000256" key="1">
    <source>
        <dbReference type="SAM" id="Phobius"/>
    </source>
</evidence>
<accession>A0A9Q0H3V1</accession>
<proteinExistence type="predicted"/>
<comment type="caution">
    <text evidence="2">The sequence shown here is derived from an EMBL/GenBank/DDBJ whole genome shotgun (WGS) entry which is preliminary data.</text>
</comment>
<reference evidence="2" key="1">
    <citation type="journal article" date="2023" name="Plant J.">
        <title>The genome of the king protea, Protea cynaroides.</title>
        <authorList>
            <person name="Chang J."/>
            <person name="Duong T.A."/>
            <person name="Schoeman C."/>
            <person name="Ma X."/>
            <person name="Roodt D."/>
            <person name="Barker N."/>
            <person name="Li Z."/>
            <person name="Van de Peer Y."/>
            <person name="Mizrachi E."/>
        </authorList>
    </citation>
    <scope>NUCLEOTIDE SEQUENCE</scope>
    <source>
        <tissue evidence="2">Young leaves</tissue>
    </source>
</reference>
<dbReference type="OrthoDB" id="21254at2759"/>
<keyword evidence="1" id="KW-1133">Transmembrane helix</keyword>
<keyword evidence="3" id="KW-1185">Reference proteome</keyword>
<dbReference type="SUPFAM" id="SSF56019">
    <property type="entry name" value="The spindle assembly checkpoint protein mad2"/>
    <property type="match status" value="1"/>
</dbReference>
<sequence length="262" mass="29462">MVVSRENLACLSPSAYSLAGESGNVKSPSAIHKSGLGWTVDLKDDVDAGMKSNSDSLADEVKLSEEIEFDSFPTKSNSNLHFDGVKFWTAEMIRATKKEQQGLEEIHSFNRGIDKFIKQLIVELLPLIMFFLIKLKIGITLNSLYRRGNRSDSYGIPGSCHQFDCFPQMGLSFQCQSLTDPINFNRFYFSMETGFLNFSIVVAGAFKSRRYMSVVVHRARHPQLKDYIHSAVNGLLPFIQKVCGFPYFKISTVQSIRFAGGR</sequence>
<name>A0A9Q0H3V1_9MAGN</name>
<dbReference type="AlphaFoldDB" id="A0A9Q0H3V1"/>
<feature type="transmembrane region" description="Helical" evidence="1">
    <location>
        <begin position="187"/>
        <end position="206"/>
    </location>
</feature>
<feature type="transmembrane region" description="Helical" evidence="1">
    <location>
        <begin position="120"/>
        <end position="139"/>
    </location>
</feature>
<dbReference type="Gene3D" id="3.30.900.10">
    <property type="entry name" value="HORMA domain"/>
    <property type="match status" value="1"/>
</dbReference>